<reference evidence="16" key="1">
    <citation type="submission" date="2023-10" db="EMBL/GenBank/DDBJ databases">
        <title>Genome assemblies of two species of porcelain crab, Petrolisthes cinctipes and Petrolisthes manimaculis (Anomura: Porcellanidae).</title>
        <authorList>
            <person name="Angst P."/>
        </authorList>
    </citation>
    <scope>NUCLEOTIDE SEQUENCE</scope>
    <source>
        <strain evidence="16">PB745_01</strain>
        <tissue evidence="16">Gill</tissue>
    </source>
</reference>
<evidence type="ECO:0000256" key="13">
    <source>
        <dbReference type="ARBA" id="ARBA00023305"/>
    </source>
</evidence>
<evidence type="ECO:0000256" key="10">
    <source>
        <dbReference type="ARBA" id="ARBA00023136"/>
    </source>
</evidence>
<protein>
    <recommendedName>
        <fullName evidence="15">G-protein coupled receptors family 1 profile domain-containing protein</fullName>
    </recommendedName>
</protein>
<evidence type="ECO:0000256" key="12">
    <source>
        <dbReference type="ARBA" id="ARBA00023224"/>
    </source>
</evidence>
<keyword evidence="13" id="KW-0844">Vision</keyword>
<dbReference type="EMBL" id="JAWQEG010006496">
    <property type="protein sequence ID" value="KAK3854664.1"/>
    <property type="molecule type" value="Genomic_DNA"/>
</dbReference>
<accession>A0AAE1BSL5</accession>
<comment type="caution">
    <text evidence="16">The sequence shown here is derived from an EMBL/GenBank/DDBJ whole genome shotgun (WGS) entry which is preliminary data.</text>
</comment>
<feature type="domain" description="G-protein coupled receptors family 1 profile" evidence="15">
    <location>
        <begin position="1"/>
        <end position="166"/>
    </location>
</feature>
<dbReference type="AlphaFoldDB" id="A0AAE1BSL5"/>
<dbReference type="PANTHER" id="PTHR24240">
    <property type="entry name" value="OPSIN"/>
    <property type="match status" value="1"/>
</dbReference>
<dbReference type="GO" id="GO:0007601">
    <property type="term" value="P:visual perception"/>
    <property type="evidence" value="ECO:0007669"/>
    <property type="project" value="UniProtKB-KW"/>
</dbReference>
<evidence type="ECO:0000256" key="14">
    <source>
        <dbReference type="SAM" id="Phobius"/>
    </source>
</evidence>
<dbReference type="PROSITE" id="PS50262">
    <property type="entry name" value="G_PROTEIN_RECEP_F1_2"/>
    <property type="match status" value="1"/>
</dbReference>
<keyword evidence="7 14" id="KW-1133">Transmembrane helix</keyword>
<feature type="non-terminal residue" evidence="16">
    <location>
        <position position="243"/>
    </location>
</feature>
<feature type="transmembrane region" description="Helical" evidence="14">
    <location>
        <begin position="110"/>
        <end position="128"/>
    </location>
</feature>
<keyword evidence="3" id="KW-0600">Photoreceptor protein</keyword>
<feature type="transmembrane region" description="Helical" evidence="14">
    <location>
        <begin position="56"/>
        <end position="83"/>
    </location>
</feature>
<evidence type="ECO:0000259" key="15">
    <source>
        <dbReference type="PROSITE" id="PS50262"/>
    </source>
</evidence>
<dbReference type="GO" id="GO:0016020">
    <property type="term" value="C:membrane"/>
    <property type="evidence" value="ECO:0007669"/>
    <property type="project" value="UniProtKB-SubCell"/>
</dbReference>
<evidence type="ECO:0000256" key="3">
    <source>
        <dbReference type="ARBA" id="ARBA00022543"/>
    </source>
</evidence>
<proteinExistence type="inferred from homology"/>
<evidence type="ECO:0000256" key="5">
    <source>
        <dbReference type="ARBA" id="ARBA00022692"/>
    </source>
</evidence>
<evidence type="ECO:0000313" key="16">
    <source>
        <dbReference type="EMBL" id="KAK3854664.1"/>
    </source>
</evidence>
<organism evidence="16 17">
    <name type="scientific">Petrolisthes cinctipes</name>
    <name type="common">Flat porcelain crab</name>
    <dbReference type="NCBI Taxonomy" id="88211"/>
    <lineage>
        <taxon>Eukaryota</taxon>
        <taxon>Metazoa</taxon>
        <taxon>Ecdysozoa</taxon>
        <taxon>Arthropoda</taxon>
        <taxon>Crustacea</taxon>
        <taxon>Multicrustacea</taxon>
        <taxon>Malacostraca</taxon>
        <taxon>Eumalacostraca</taxon>
        <taxon>Eucarida</taxon>
        <taxon>Decapoda</taxon>
        <taxon>Pleocyemata</taxon>
        <taxon>Anomura</taxon>
        <taxon>Galatheoidea</taxon>
        <taxon>Porcellanidae</taxon>
        <taxon>Petrolisthes</taxon>
    </lineage>
</organism>
<keyword evidence="4" id="KW-0716">Sensory transduction</keyword>
<dbReference type="Proteomes" id="UP001286313">
    <property type="component" value="Unassembled WGS sequence"/>
</dbReference>
<dbReference type="Pfam" id="PF00001">
    <property type="entry name" value="7tm_1"/>
    <property type="match status" value="1"/>
</dbReference>
<feature type="transmembrane region" description="Helical" evidence="14">
    <location>
        <begin position="148"/>
        <end position="169"/>
    </location>
</feature>
<evidence type="ECO:0000256" key="8">
    <source>
        <dbReference type="ARBA" id="ARBA00022991"/>
    </source>
</evidence>
<keyword evidence="11" id="KW-0675">Receptor</keyword>
<dbReference type="InterPro" id="IPR027430">
    <property type="entry name" value="Retinal_BS"/>
</dbReference>
<keyword evidence="12" id="KW-0807">Transducer</keyword>
<dbReference type="InterPro" id="IPR000276">
    <property type="entry name" value="GPCR_Rhodpsn"/>
</dbReference>
<keyword evidence="9" id="KW-0297">G-protein coupled receptor</keyword>
<dbReference type="InterPro" id="IPR017452">
    <property type="entry name" value="GPCR_Rhodpsn_7TM"/>
</dbReference>
<name>A0AAE1BSL5_PETCI</name>
<gene>
    <name evidence="16" type="ORF">Pcinc_038874</name>
</gene>
<dbReference type="PROSITE" id="PS00238">
    <property type="entry name" value="OPSIN"/>
    <property type="match status" value="1"/>
</dbReference>
<dbReference type="PRINTS" id="PR00237">
    <property type="entry name" value="GPCRRHODOPSN"/>
</dbReference>
<keyword evidence="17" id="KW-1185">Reference proteome</keyword>
<evidence type="ECO:0000256" key="6">
    <source>
        <dbReference type="ARBA" id="ARBA00022925"/>
    </source>
</evidence>
<comment type="similarity">
    <text evidence="2">Belongs to the G-protein coupled receptor 1 family.</text>
</comment>
<dbReference type="GO" id="GO:0004930">
    <property type="term" value="F:G protein-coupled receptor activity"/>
    <property type="evidence" value="ECO:0007669"/>
    <property type="project" value="UniProtKB-KW"/>
</dbReference>
<evidence type="ECO:0000256" key="11">
    <source>
        <dbReference type="ARBA" id="ARBA00023170"/>
    </source>
</evidence>
<evidence type="ECO:0000256" key="7">
    <source>
        <dbReference type="ARBA" id="ARBA00022989"/>
    </source>
</evidence>
<evidence type="ECO:0000256" key="1">
    <source>
        <dbReference type="ARBA" id="ARBA00004141"/>
    </source>
</evidence>
<dbReference type="InterPro" id="IPR050125">
    <property type="entry name" value="GPCR_opsins"/>
</dbReference>
<evidence type="ECO:0000256" key="9">
    <source>
        <dbReference type="ARBA" id="ARBA00023040"/>
    </source>
</evidence>
<dbReference type="GO" id="GO:0009881">
    <property type="term" value="F:photoreceptor activity"/>
    <property type="evidence" value="ECO:0007669"/>
    <property type="project" value="UniProtKB-KW"/>
</dbReference>
<keyword evidence="8" id="KW-0157">Chromophore</keyword>
<evidence type="ECO:0000313" key="17">
    <source>
        <dbReference type="Proteomes" id="UP001286313"/>
    </source>
</evidence>
<keyword evidence="10 14" id="KW-0472">Membrane</keyword>
<dbReference type="Gene3D" id="1.20.1070.10">
    <property type="entry name" value="Rhodopsin 7-helix transmembrane proteins"/>
    <property type="match status" value="1"/>
</dbReference>
<keyword evidence="6" id="KW-0681">Retinal protein</keyword>
<evidence type="ECO:0000256" key="2">
    <source>
        <dbReference type="ARBA" id="ARBA00010663"/>
    </source>
</evidence>
<comment type="subcellular location">
    <subcellularLocation>
        <location evidence="1">Membrane</location>
        <topology evidence="1">Multi-pass membrane protein</topology>
    </subcellularLocation>
</comment>
<evidence type="ECO:0000256" key="4">
    <source>
        <dbReference type="ARBA" id="ARBA00022606"/>
    </source>
</evidence>
<sequence>WHLSCGRAVRWVGVAWVYGVGWCCPPLLGWNQYVLEGFLTSCTFDYLSEEPWSRTYVMLMIVFAYVLPLSVITCCYTLIYTYVSGHDAMLRDRKPGKQTEDSIRRRETQLARVVIISVFFWTLAWTPYATISVLGLTSRQEVLTPTTTMIPALFAKLSTVYNPLIYAVSHPSYRQEIARRLPWLCSRIGLSARDSTHLSVTSIITRGEPIFRTSFRKVKAASLKHSTLLITKQSLREVKSTDV</sequence>
<dbReference type="SUPFAM" id="SSF81321">
    <property type="entry name" value="Family A G protein-coupled receptor-like"/>
    <property type="match status" value="1"/>
</dbReference>
<dbReference type="GO" id="GO:0007602">
    <property type="term" value="P:phototransduction"/>
    <property type="evidence" value="ECO:0007669"/>
    <property type="project" value="UniProtKB-KW"/>
</dbReference>
<keyword evidence="5 14" id="KW-0812">Transmembrane</keyword>